<keyword evidence="4" id="KW-1185">Reference proteome</keyword>
<dbReference type="Pfam" id="PF00072">
    <property type="entry name" value="Response_reg"/>
    <property type="match status" value="1"/>
</dbReference>
<dbReference type="AlphaFoldDB" id="A0A1M4YHU4"/>
<dbReference type="GO" id="GO:0000160">
    <property type="term" value="P:phosphorelay signal transduction system"/>
    <property type="evidence" value="ECO:0007669"/>
    <property type="project" value="InterPro"/>
</dbReference>
<sequence length="143" mass="15935">MTQQAQPYILCVDDDADDLMMLREAFEANGCTYGVEVACDGEEALSRLRNTLPGQNLPSLIVLDVNMPRIDGRETLLALQKDSTLSKIPVVAYSTSSSPLDKLFFNRLNVAFFTKPSYFNELESVAATMLHFCNPSNQQPMIH</sequence>
<dbReference type="STRING" id="1302690.BUE76_15600"/>
<name>A0A1M4YHU4_9BACT</name>
<dbReference type="RefSeq" id="WP_073041502.1">
    <property type="nucleotide sequence ID" value="NZ_FQUO01000004.1"/>
</dbReference>
<evidence type="ECO:0000313" key="3">
    <source>
        <dbReference type="EMBL" id="SHF05241.1"/>
    </source>
</evidence>
<proteinExistence type="predicted"/>
<dbReference type="SUPFAM" id="SSF52172">
    <property type="entry name" value="CheY-like"/>
    <property type="match status" value="1"/>
</dbReference>
<feature type="domain" description="Response regulatory" evidence="2">
    <location>
        <begin position="8"/>
        <end position="130"/>
    </location>
</feature>
<dbReference type="OrthoDB" id="672414at2"/>
<dbReference type="Gene3D" id="3.40.50.2300">
    <property type="match status" value="1"/>
</dbReference>
<accession>A0A1M4YHU4</accession>
<evidence type="ECO:0000313" key="4">
    <source>
        <dbReference type="Proteomes" id="UP000184368"/>
    </source>
</evidence>
<gene>
    <name evidence="3" type="ORF">SAMN05444008_104285</name>
</gene>
<keyword evidence="1" id="KW-0597">Phosphoprotein</keyword>
<dbReference type="SMART" id="SM00448">
    <property type="entry name" value="REC"/>
    <property type="match status" value="1"/>
</dbReference>
<dbReference type="EMBL" id="FQUO01000004">
    <property type="protein sequence ID" value="SHF05241.1"/>
    <property type="molecule type" value="Genomic_DNA"/>
</dbReference>
<evidence type="ECO:0000256" key="1">
    <source>
        <dbReference type="PROSITE-ProRule" id="PRU00169"/>
    </source>
</evidence>
<organism evidence="3 4">
    <name type="scientific">Cnuella takakiae</name>
    <dbReference type="NCBI Taxonomy" id="1302690"/>
    <lineage>
        <taxon>Bacteria</taxon>
        <taxon>Pseudomonadati</taxon>
        <taxon>Bacteroidota</taxon>
        <taxon>Chitinophagia</taxon>
        <taxon>Chitinophagales</taxon>
        <taxon>Chitinophagaceae</taxon>
        <taxon>Cnuella</taxon>
    </lineage>
</organism>
<reference evidence="3 4" key="1">
    <citation type="submission" date="2016-11" db="EMBL/GenBank/DDBJ databases">
        <authorList>
            <person name="Jaros S."/>
            <person name="Januszkiewicz K."/>
            <person name="Wedrychowicz H."/>
        </authorList>
    </citation>
    <scope>NUCLEOTIDE SEQUENCE [LARGE SCALE GENOMIC DNA]</scope>
    <source>
        <strain evidence="3 4">DSM 26897</strain>
    </source>
</reference>
<dbReference type="InterPro" id="IPR001789">
    <property type="entry name" value="Sig_transdc_resp-reg_receiver"/>
</dbReference>
<dbReference type="PROSITE" id="PS50110">
    <property type="entry name" value="RESPONSE_REGULATORY"/>
    <property type="match status" value="1"/>
</dbReference>
<dbReference type="PANTHER" id="PTHR44520:SF2">
    <property type="entry name" value="RESPONSE REGULATOR RCP1"/>
    <property type="match status" value="1"/>
</dbReference>
<dbReference type="InterPro" id="IPR052893">
    <property type="entry name" value="TCS_response_regulator"/>
</dbReference>
<protein>
    <submittedName>
        <fullName evidence="3">Response regulator receiver protein</fullName>
    </submittedName>
</protein>
<evidence type="ECO:0000259" key="2">
    <source>
        <dbReference type="PROSITE" id="PS50110"/>
    </source>
</evidence>
<dbReference type="Proteomes" id="UP000184368">
    <property type="component" value="Unassembled WGS sequence"/>
</dbReference>
<feature type="modified residue" description="4-aspartylphosphate" evidence="1">
    <location>
        <position position="64"/>
    </location>
</feature>
<dbReference type="InterPro" id="IPR011006">
    <property type="entry name" value="CheY-like_superfamily"/>
</dbReference>
<dbReference type="PANTHER" id="PTHR44520">
    <property type="entry name" value="RESPONSE REGULATOR RCP1-RELATED"/>
    <property type="match status" value="1"/>
</dbReference>